<dbReference type="PANTHER" id="PTHR33397:SF3">
    <property type="entry name" value="MRNA NUCLEASE HEPT"/>
    <property type="match status" value="1"/>
</dbReference>
<dbReference type="Proteomes" id="UP000425916">
    <property type="component" value="Chromosome"/>
</dbReference>
<dbReference type="Pfam" id="PF01934">
    <property type="entry name" value="HepT-like"/>
    <property type="match status" value="1"/>
</dbReference>
<gene>
    <name evidence="5" type="ORF">MGLY_08600</name>
</gene>
<accession>A0A6I5ZPI4</accession>
<dbReference type="EMBL" id="CP046244">
    <property type="protein sequence ID" value="QGP91525.1"/>
    <property type="molecule type" value="Genomic_DNA"/>
</dbReference>
<keyword evidence="3" id="KW-0378">Hydrolase</keyword>
<protein>
    <recommendedName>
        <fullName evidence="7">DUF86 domain-containing protein</fullName>
    </recommendedName>
</protein>
<dbReference type="InterPro" id="IPR037038">
    <property type="entry name" value="HepT-like_sf"/>
</dbReference>
<dbReference type="OrthoDB" id="9796612at2"/>
<evidence type="ECO:0000256" key="4">
    <source>
        <dbReference type="ARBA" id="ARBA00024207"/>
    </source>
</evidence>
<sequence>MALTKEEFIANNDNFAIAEHHLRRALEALLDIGRHIIAKKGLGRPEDYKSIITLLGKNGVIPMEFMLKIQGMAGYRNRLVHGYADVTAEEIYDLLKERLADFAEFVYYILDYLNKENVVQKGGTGDDTKNCSRTPSPGN</sequence>
<dbReference type="AlphaFoldDB" id="A0A6I5ZPI4"/>
<keyword evidence="1" id="KW-1277">Toxin-antitoxin system</keyword>
<keyword evidence="2" id="KW-0540">Nuclease</keyword>
<name>A0A6I5ZPI4_9FIRM</name>
<dbReference type="InterPro" id="IPR008201">
    <property type="entry name" value="HepT-like"/>
</dbReference>
<evidence type="ECO:0000313" key="6">
    <source>
        <dbReference type="Proteomes" id="UP000425916"/>
    </source>
</evidence>
<dbReference type="Gene3D" id="1.20.120.580">
    <property type="entry name" value="bsu32300-like"/>
    <property type="match status" value="1"/>
</dbReference>
<dbReference type="GO" id="GO:0016787">
    <property type="term" value="F:hydrolase activity"/>
    <property type="evidence" value="ECO:0007669"/>
    <property type="project" value="UniProtKB-KW"/>
</dbReference>
<dbReference type="NCBIfam" id="NF047751">
    <property type="entry name" value="HepT_toxin"/>
    <property type="match status" value="1"/>
</dbReference>
<dbReference type="GO" id="GO:0004540">
    <property type="term" value="F:RNA nuclease activity"/>
    <property type="evidence" value="ECO:0007669"/>
    <property type="project" value="InterPro"/>
</dbReference>
<dbReference type="RefSeq" id="WP_156272061.1">
    <property type="nucleotide sequence ID" value="NZ_CP046244.1"/>
</dbReference>
<evidence type="ECO:0008006" key="7">
    <source>
        <dbReference type="Google" id="ProtNLM"/>
    </source>
</evidence>
<dbReference type="PANTHER" id="PTHR33397">
    <property type="entry name" value="UPF0331 PROTEIN YUTE"/>
    <property type="match status" value="1"/>
</dbReference>
<evidence type="ECO:0000256" key="1">
    <source>
        <dbReference type="ARBA" id="ARBA00022649"/>
    </source>
</evidence>
<evidence type="ECO:0000256" key="3">
    <source>
        <dbReference type="ARBA" id="ARBA00022801"/>
    </source>
</evidence>
<dbReference type="InterPro" id="IPR052379">
    <property type="entry name" value="Type_VII_TA_RNase"/>
</dbReference>
<keyword evidence="6" id="KW-1185">Reference proteome</keyword>
<comment type="similarity">
    <text evidence="4">Belongs to the HepT RNase toxin family.</text>
</comment>
<reference evidence="5 6" key="1">
    <citation type="submission" date="2019-11" db="EMBL/GenBank/DDBJ databases">
        <title>Genome sequence of Moorella glycerini DSM11254.</title>
        <authorList>
            <person name="Poehlein A."/>
            <person name="Boeer T."/>
            <person name="Daniel R."/>
        </authorList>
    </citation>
    <scope>NUCLEOTIDE SEQUENCE [LARGE SCALE GENOMIC DNA]</scope>
    <source>
        <strain evidence="5 6">DSM 11254</strain>
    </source>
</reference>
<proteinExistence type="inferred from homology"/>
<organism evidence="5 6">
    <name type="scientific">Neomoorella glycerini</name>
    <dbReference type="NCBI Taxonomy" id="55779"/>
    <lineage>
        <taxon>Bacteria</taxon>
        <taxon>Bacillati</taxon>
        <taxon>Bacillota</taxon>
        <taxon>Clostridia</taxon>
        <taxon>Neomoorellales</taxon>
        <taxon>Neomoorellaceae</taxon>
        <taxon>Neomoorella</taxon>
    </lineage>
</organism>
<evidence type="ECO:0000256" key="2">
    <source>
        <dbReference type="ARBA" id="ARBA00022722"/>
    </source>
</evidence>
<dbReference type="GO" id="GO:0110001">
    <property type="term" value="C:toxin-antitoxin complex"/>
    <property type="evidence" value="ECO:0007669"/>
    <property type="project" value="InterPro"/>
</dbReference>
<evidence type="ECO:0000313" key="5">
    <source>
        <dbReference type="EMBL" id="QGP91525.1"/>
    </source>
</evidence>